<name>A0A5B6W0S8_9ROSI</name>
<gene>
    <name evidence="1" type="ORF">EPI10_024985</name>
</gene>
<accession>A0A5B6W0S8</accession>
<proteinExistence type="predicted"/>
<sequence length="84" mass="10139">MCFQVERFKARLIDQRFTNKRVLIFMKLFLWLPNKSRCVLLLHLLRNMTGHCFKWTFTMHFCKGICKKKSTCCFLLVFTLKGET</sequence>
<dbReference type="EMBL" id="SMMG02000005">
    <property type="protein sequence ID" value="KAA3474722.1"/>
    <property type="molecule type" value="Genomic_DNA"/>
</dbReference>
<dbReference type="AlphaFoldDB" id="A0A5B6W0S8"/>
<evidence type="ECO:0000313" key="2">
    <source>
        <dbReference type="Proteomes" id="UP000325315"/>
    </source>
</evidence>
<dbReference type="Proteomes" id="UP000325315">
    <property type="component" value="Unassembled WGS sequence"/>
</dbReference>
<keyword evidence="2" id="KW-1185">Reference proteome</keyword>
<protein>
    <submittedName>
        <fullName evidence="1">Uncharacterized protein</fullName>
    </submittedName>
</protein>
<comment type="caution">
    <text evidence="1">The sequence shown here is derived from an EMBL/GenBank/DDBJ whole genome shotgun (WGS) entry which is preliminary data.</text>
</comment>
<reference evidence="2" key="1">
    <citation type="journal article" date="2019" name="Plant Biotechnol. J.">
        <title>Genome sequencing of the Australian wild diploid species Gossypium australe highlights disease resistance and delayed gland morphogenesis.</title>
        <authorList>
            <person name="Cai Y."/>
            <person name="Cai X."/>
            <person name="Wang Q."/>
            <person name="Wang P."/>
            <person name="Zhang Y."/>
            <person name="Cai C."/>
            <person name="Xu Y."/>
            <person name="Wang K."/>
            <person name="Zhou Z."/>
            <person name="Wang C."/>
            <person name="Geng S."/>
            <person name="Li B."/>
            <person name="Dong Q."/>
            <person name="Hou Y."/>
            <person name="Wang H."/>
            <person name="Ai P."/>
            <person name="Liu Z."/>
            <person name="Yi F."/>
            <person name="Sun M."/>
            <person name="An G."/>
            <person name="Cheng J."/>
            <person name="Zhang Y."/>
            <person name="Shi Q."/>
            <person name="Xie Y."/>
            <person name="Shi X."/>
            <person name="Chang Y."/>
            <person name="Huang F."/>
            <person name="Chen Y."/>
            <person name="Hong S."/>
            <person name="Mi L."/>
            <person name="Sun Q."/>
            <person name="Zhang L."/>
            <person name="Zhou B."/>
            <person name="Peng R."/>
            <person name="Zhang X."/>
            <person name="Liu F."/>
        </authorList>
    </citation>
    <scope>NUCLEOTIDE SEQUENCE [LARGE SCALE GENOMIC DNA]</scope>
    <source>
        <strain evidence="2">cv. PA1801</strain>
    </source>
</reference>
<organism evidence="1 2">
    <name type="scientific">Gossypium australe</name>
    <dbReference type="NCBI Taxonomy" id="47621"/>
    <lineage>
        <taxon>Eukaryota</taxon>
        <taxon>Viridiplantae</taxon>
        <taxon>Streptophyta</taxon>
        <taxon>Embryophyta</taxon>
        <taxon>Tracheophyta</taxon>
        <taxon>Spermatophyta</taxon>
        <taxon>Magnoliopsida</taxon>
        <taxon>eudicotyledons</taxon>
        <taxon>Gunneridae</taxon>
        <taxon>Pentapetalae</taxon>
        <taxon>rosids</taxon>
        <taxon>malvids</taxon>
        <taxon>Malvales</taxon>
        <taxon>Malvaceae</taxon>
        <taxon>Malvoideae</taxon>
        <taxon>Gossypium</taxon>
    </lineage>
</organism>
<evidence type="ECO:0000313" key="1">
    <source>
        <dbReference type="EMBL" id="KAA3474722.1"/>
    </source>
</evidence>